<evidence type="ECO:0000259" key="5">
    <source>
        <dbReference type="PROSITE" id="PS50045"/>
    </source>
</evidence>
<dbReference type="PRINTS" id="PR01590">
    <property type="entry name" value="HTHFIS"/>
</dbReference>
<dbReference type="InterPro" id="IPR002078">
    <property type="entry name" value="Sigma_54_int"/>
</dbReference>
<name>A0A7T0C203_9BACT</name>
<dbReference type="AlphaFoldDB" id="A0A7T0C203"/>
<dbReference type="InterPro" id="IPR025944">
    <property type="entry name" value="Sigma_54_int_dom_CS"/>
</dbReference>
<dbReference type="InterPro" id="IPR058031">
    <property type="entry name" value="AAA_lid_NorR"/>
</dbReference>
<dbReference type="SMART" id="SM00382">
    <property type="entry name" value="AAA"/>
    <property type="match status" value="1"/>
</dbReference>
<dbReference type="SUPFAM" id="SSF55785">
    <property type="entry name" value="PYP-like sensor domain (PAS domain)"/>
    <property type="match status" value="1"/>
</dbReference>
<dbReference type="Gene3D" id="1.10.10.60">
    <property type="entry name" value="Homeodomain-like"/>
    <property type="match status" value="1"/>
</dbReference>
<dbReference type="InterPro" id="IPR002197">
    <property type="entry name" value="HTH_Fis"/>
</dbReference>
<keyword evidence="2" id="KW-0067">ATP-binding</keyword>
<dbReference type="InterPro" id="IPR009057">
    <property type="entry name" value="Homeodomain-like_sf"/>
</dbReference>
<evidence type="ECO:0000259" key="6">
    <source>
        <dbReference type="PROSITE" id="PS50112"/>
    </source>
</evidence>
<dbReference type="GO" id="GO:0006355">
    <property type="term" value="P:regulation of DNA-templated transcription"/>
    <property type="evidence" value="ECO:0007669"/>
    <property type="project" value="InterPro"/>
</dbReference>
<dbReference type="PANTHER" id="PTHR32071:SF113">
    <property type="entry name" value="ALGINATE BIOSYNTHESIS TRANSCRIPTIONAL REGULATORY PROTEIN ALGB"/>
    <property type="match status" value="1"/>
</dbReference>
<dbReference type="Proteomes" id="UP000594464">
    <property type="component" value="Chromosome"/>
</dbReference>
<dbReference type="Pfam" id="PF00158">
    <property type="entry name" value="Sigma54_activat"/>
    <property type="match status" value="1"/>
</dbReference>
<dbReference type="SMART" id="SM00091">
    <property type="entry name" value="PAS"/>
    <property type="match status" value="1"/>
</dbReference>
<dbReference type="PROSITE" id="PS50045">
    <property type="entry name" value="SIGMA54_INTERACT_4"/>
    <property type="match status" value="1"/>
</dbReference>
<dbReference type="InterPro" id="IPR035965">
    <property type="entry name" value="PAS-like_dom_sf"/>
</dbReference>
<dbReference type="Gene3D" id="3.40.50.300">
    <property type="entry name" value="P-loop containing nucleotide triphosphate hydrolases"/>
    <property type="match status" value="1"/>
</dbReference>
<dbReference type="FunFam" id="3.40.50.300:FF:000006">
    <property type="entry name" value="DNA-binding transcriptional regulator NtrC"/>
    <property type="match status" value="1"/>
</dbReference>
<dbReference type="PROSITE" id="PS00688">
    <property type="entry name" value="SIGMA54_INTERACT_3"/>
    <property type="match status" value="1"/>
</dbReference>
<dbReference type="Pfam" id="PF13426">
    <property type="entry name" value="PAS_9"/>
    <property type="match status" value="1"/>
</dbReference>
<dbReference type="CDD" id="cd00130">
    <property type="entry name" value="PAS"/>
    <property type="match status" value="1"/>
</dbReference>
<dbReference type="NCBIfam" id="TIGR00229">
    <property type="entry name" value="sensory_box"/>
    <property type="match status" value="1"/>
</dbReference>
<evidence type="ECO:0000256" key="4">
    <source>
        <dbReference type="ARBA" id="ARBA00023163"/>
    </source>
</evidence>
<evidence type="ECO:0000313" key="7">
    <source>
        <dbReference type="EMBL" id="QPJ65036.1"/>
    </source>
</evidence>
<keyword evidence="4" id="KW-0804">Transcription</keyword>
<proteinExistence type="predicted"/>
<dbReference type="Gene3D" id="3.30.450.20">
    <property type="entry name" value="PAS domain"/>
    <property type="match status" value="1"/>
</dbReference>
<evidence type="ECO:0000256" key="1">
    <source>
        <dbReference type="ARBA" id="ARBA00022741"/>
    </source>
</evidence>
<gene>
    <name evidence="7" type="ORF">G3M78_06385</name>
</gene>
<dbReference type="Gene3D" id="1.10.8.60">
    <property type="match status" value="1"/>
</dbReference>
<dbReference type="SUPFAM" id="SSF52540">
    <property type="entry name" value="P-loop containing nucleoside triphosphate hydrolases"/>
    <property type="match status" value="1"/>
</dbReference>
<dbReference type="InterPro" id="IPR003593">
    <property type="entry name" value="AAA+_ATPase"/>
</dbReference>
<dbReference type="InterPro" id="IPR025662">
    <property type="entry name" value="Sigma_54_int_dom_ATP-bd_1"/>
</dbReference>
<dbReference type="InterPro" id="IPR027417">
    <property type="entry name" value="P-loop_NTPase"/>
</dbReference>
<dbReference type="KEGG" id="nva:G3M78_06385"/>
<dbReference type="Pfam" id="PF02954">
    <property type="entry name" value="HTH_8"/>
    <property type="match status" value="1"/>
</dbReference>
<protein>
    <submittedName>
        <fullName evidence="7">PAS domain S-box protein</fullName>
    </submittedName>
</protein>
<dbReference type="GO" id="GO:0005524">
    <property type="term" value="F:ATP binding"/>
    <property type="evidence" value="ECO:0007669"/>
    <property type="project" value="UniProtKB-KW"/>
</dbReference>
<keyword evidence="3" id="KW-0805">Transcription regulation</keyword>
<accession>A0A7T0C203</accession>
<organism evidence="7 8">
    <name type="scientific">Candidatus Nitrohelix vancouverensis</name>
    <dbReference type="NCBI Taxonomy" id="2705534"/>
    <lineage>
        <taxon>Bacteria</taxon>
        <taxon>Pseudomonadati</taxon>
        <taxon>Nitrospinota/Tectimicrobiota group</taxon>
        <taxon>Nitrospinota</taxon>
        <taxon>Nitrospinia</taxon>
        <taxon>Nitrospinales</taxon>
        <taxon>Nitrospinaceae</taxon>
        <taxon>Candidatus Nitrohelix</taxon>
    </lineage>
</organism>
<dbReference type="GO" id="GO:0043565">
    <property type="term" value="F:sequence-specific DNA binding"/>
    <property type="evidence" value="ECO:0007669"/>
    <property type="project" value="InterPro"/>
</dbReference>
<dbReference type="PROSITE" id="PS50112">
    <property type="entry name" value="PAS"/>
    <property type="match status" value="1"/>
</dbReference>
<dbReference type="PANTHER" id="PTHR32071">
    <property type="entry name" value="TRANSCRIPTIONAL REGULATORY PROTEIN"/>
    <property type="match status" value="1"/>
</dbReference>
<evidence type="ECO:0000256" key="2">
    <source>
        <dbReference type="ARBA" id="ARBA00022840"/>
    </source>
</evidence>
<feature type="domain" description="Sigma-54 factor interaction" evidence="5">
    <location>
        <begin position="138"/>
        <end position="367"/>
    </location>
</feature>
<dbReference type="PROSITE" id="PS00675">
    <property type="entry name" value="SIGMA54_INTERACT_1"/>
    <property type="match status" value="1"/>
</dbReference>
<dbReference type="InterPro" id="IPR000014">
    <property type="entry name" value="PAS"/>
</dbReference>
<dbReference type="EMBL" id="CP048620">
    <property type="protein sequence ID" value="QPJ65036.1"/>
    <property type="molecule type" value="Genomic_DNA"/>
</dbReference>
<dbReference type="Pfam" id="PF25601">
    <property type="entry name" value="AAA_lid_14"/>
    <property type="match status" value="1"/>
</dbReference>
<sequence length="438" mass="49897">MAQQDRYINNIFEVLNEAVFVYDQDMTIRYFNKRAEEITQFKRDDVLGKKCITLFRDSICQNNCALCMTAKTGDTAETIQFSSPFTRKDGVTRDGEFHVGLINKGPKNQREVLVAMTDATEVNQLREDLKESHSFRSIIGKSPMMVELFKAIKNIAAYDSTVLLQGESGTGKELVANAIHFESPRAANRIIKVNCSAFSENLLESELFGHVKGAFTGALRDRVGRFEEGDGGTIFLDEIGDMSPQVQVSLLRVLQEREVERVGDNRTRKVDIRIIAATNKDLMEEVRNGRFREDLFYRLNVIPIQLPPLRTRKEDIPYLVQHFISHWKGSSQKSVKGVTSAALRRLMEHDWPGNVRELENAVERACVVSEAKRLGPEDFHLPAAAEKYPRQATARPKLTGELIRQTLEKHRNNQTRAAQELGLHRVTLWRKMKSMDLC</sequence>
<feature type="domain" description="PAS" evidence="6">
    <location>
        <begin position="4"/>
        <end position="52"/>
    </location>
</feature>
<dbReference type="SUPFAM" id="SSF46689">
    <property type="entry name" value="Homeodomain-like"/>
    <property type="match status" value="1"/>
</dbReference>
<reference evidence="8" key="1">
    <citation type="submission" date="2020-02" db="EMBL/GenBank/DDBJ databases">
        <title>Genomic and physiological characterization of two novel Nitrospinaceae genera.</title>
        <authorList>
            <person name="Mueller A.J."/>
            <person name="Jung M.-Y."/>
            <person name="Strachan C.R."/>
            <person name="Herbold C.W."/>
            <person name="Kirkegaard R.H."/>
            <person name="Daims H."/>
        </authorList>
    </citation>
    <scope>NUCLEOTIDE SEQUENCE [LARGE SCALE GENOMIC DNA]</scope>
</reference>
<dbReference type="CDD" id="cd00009">
    <property type="entry name" value="AAA"/>
    <property type="match status" value="1"/>
</dbReference>
<evidence type="ECO:0000256" key="3">
    <source>
        <dbReference type="ARBA" id="ARBA00023015"/>
    </source>
</evidence>
<evidence type="ECO:0000313" key="8">
    <source>
        <dbReference type="Proteomes" id="UP000594464"/>
    </source>
</evidence>
<keyword evidence="1" id="KW-0547">Nucleotide-binding</keyword>